<keyword evidence="1" id="KW-1185">Reference proteome</keyword>
<evidence type="ECO:0000313" key="1">
    <source>
        <dbReference type="Proteomes" id="UP000492821"/>
    </source>
</evidence>
<organism evidence="1 2">
    <name type="scientific">Panagrellus redivivus</name>
    <name type="common">Microworm</name>
    <dbReference type="NCBI Taxonomy" id="6233"/>
    <lineage>
        <taxon>Eukaryota</taxon>
        <taxon>Metazoa</taxon>
        <taxon>Ecdysozoa</taxon>
        <taxon>Nematoda</taxon>
        <taxon>Chromadorea</taxon>
        <taxon>Rhabditida</taxon>
        <taxon>Tylenchina</taxon>
        <taxon>Panagrolaimomorpha</taxon>
        <taxon>Panagrolaimoidea</taxon>
        <taxon>Panagrolaimidae</taxon>
        <taxon>Panagrellus</taxon>
    </lineage>
</organism>
<reference evidence="2" key="2">
    <citation type="submission" date="2020-10" db="UniProtKB">
        <authorList>
            <consortium name="WormBaseParasite"/>
        </authorList>
    </citation>
    <scope>IDENTIFICATION</scope>
</reference>
<evidence type="ECO:0000313" key="2">
    <source>
        <dbReference type="WBParaSite" id="Pan_g5011.t1"/>
    </source>
</evidence>
<dbReference type="WBParaSite" id="Pan_g5011.t1">
    <property type="protein sequence ID" value="Pan_g5011.t1"/>
    <property type="gene ID" value="Pan_g5011"/>
</dbReference>
<proteinExistence type="predicted"/>
<accession>A0A7E4W048</accession>
<reference evidence="1" key="1">
    <citation type="journal article" date="2013" name="Genetics">
        <title>The draft genome and transcriptome of Panagrellus redivivus are shaped by the harsh demands of a free-living lifestyle.</title>
        <authorList>
            <person name="Srinivasan J."/>
            <person name="Dillman A.R."/>
            <person name="Macchietto M.G."/>
            <person name="Heikkinen L."/>
            <person name="Lakso M."/>
            <person name="Fracchia K.M."/>
            <person name="Antoshechkin I."/>
            <person name="Mortazavi A."/>
            <person name="Wong G."/>
            <person name="Sternberg P.W."/>
        </authorList>
    </citation>
    <scope>NUCLEOTIDE SEQUENCE [LARGE SCALE GENOMIC DNA]</scope>
    <source>
        <strain evidence="1">MT8872</strain>
    </source>
</reference>
<protein>
    <submittedName>
        <fullName evidence="2">Protein kinase domain-containing protein</fullName>
    </submittedName>
</protein>
<dbReference type="Proteomes" id="UP000492821">
    <property type="component" value="Unassembled WGS sequence"/>
</dbReference>
<dbReference type="AlphaFoldDB" id="A0A7E4W048"/>
<sequence length="83" mass="9270">MMGHDSLSIRFVQEVADACIRGEVHEGEEKWVEVDECATFVAGEEKWVEVDEGATFVVGKEKNSIRIVASFRISNSIKIIDAQ</sequence>
<name>A0A7E4W048_PANRE</name>